<dbReference type="EMBL" id="PNBA02000005">
    <property type="protein sequence ID" value="KAG6423896.1"/>
    <property type="molecule type" value="Genomic_DNA"/>
</dbReference>
<dbReference type="Proteomes" id="UP000298416">
    <property type="component" value="Unassembled WGS sequence"/>
</dbReference>
<gene>
    <name evidence="2" type="ORF">SASPL_114303</name>
</gene>
<comment type="caution">
    <text evidence="2">The sequence shown here is derived from an EMBL/GenBank/DDBJ whole genome shotgun (WGS) entry which is preliminary data.</text>
</comment>
<organism evidence="2">
    <name type="scientific">Salvia splendens</name>
    <name type="common">Scarlet sage</name>
    <dbReference type="NCBI Taxonomy" id="180675"/>
    <lineage>
        <taxon>Eukaryota</taxon>
        <taxon>Viridiplantae</taxon>
        <taxon>Streptophyta</taxon>
        <taxon>Embryophyta</taxon>
        <taxon>Tracheophyta</taxon>
        <taxon>Spermatophyta</taxon>
        <taxon>Magnoliopsida</taxon>
        <taxon>eudicotyledons</taxon>
        <taxon>Gunneridae</taxon>
        <taxon>Pentapetalae</taxon>
        <taxon>asterids</taxon>
        <taxon>lamiids</taxon>
        <taxon>Lamiales</taxon>
        <taxon>Lamiaceae</taxon>
        <taxon>Nepetoideae</taxon>
        <taxon>Mentheae</taxon>
        <taxon>Salviinae</taxon>
        <taxon>Salvia</taxon>
        <taxon>Salvia subgen. Calosphace</taxon>
        <taxon>core Calosphace</taxon>
    </lineage>
</organism>
<evidence type="ECO:0000313" key="2">
    <source>
        <dbReference type="EMBL" id="KAG6423896.1"/>
    </source>
</evidence>
<keyword evidence="3" id="KW-1185">Reference proteome</keyword>
<evidence type="ECO:0000313" key="3">
    <source>
        <dbReference type="Proteomes" id="UP000298416"/>
    </source>
</evidence>
<feature type="region of interest" description="Disordered" evidence="1">
    <location>
        <begin position="87"/>
        <end position="110"/>
    </location>
</feature>
<dbReference type="AlphaFoldDB" id="A0A8X9A124"/>
<proteinExistence type="predicted"/>
<accession>A0A8X9A124</accession>
<evidence type="ECO:0000256" key="1">
    <source>
        <dbReference type="SAM" id="MobiDB-lite"/>
    </source>
</evidence>
<reference evidence="2" key="1">
    <citation type="submission" date="2018-01" db="EMBL/GenBank/DDBJ databases">
        <authorList>
            <person name="Mao J.F."/>
        </authorList>
    </citation>
    <scope>NUCLEOTIDE SEQUENCE</scope>
    <source>
        <strain evidence="2">Huo1</strain>
        <tissue evidence="2">Leaf</tissue>
    </source>
</reference>
<reference evidence="2" key="2">
    <citation type="submission" date="2020-08" db="EMBL/GenBank/DDBJ databases">
        <title>Plant Genome Project.</title>
        <authorList>
            <person name="Zhang R.-G."/>
        </authorList>
    </citation>
    <scope>NUCLEOTIDE SEQUENCE</scope>
    <source>
        <strain evidence="2">Huo1</strain>
        <tissue evidence="2">Leaf</tissue>
    </source>
</reference>
<protein>
    <submittedName>
        <fullName evidence="2">Uncharacterized protein</fullName>
    </submittedName>
</protein>
<sequence>MSIIFIYCNSWISYMGALCDNSVKGVRGSRYKEFSASGYSPIDVDILLENMKVHPLPPLFEVVRADFSSLMLFGFPSNVRQLLKDFPEPNAQGGPELTRANQFKSLPNPY</sequence>
<feature type="compositionally biased region" description="Polar residues" evidence="1">
    <location>
        <begin position="99"/>
        <end position="110"/>
    </location>
</feature>
<name>A0A8X9A124_SALSN</name>